<reference evidence="1 2" key="1">
    <citation type="submission" date="2015-01" db="EMBL/GenBank/DDBJ databases">
        <title>Evolution of Trichinella species and genotypes.</title>
        <authorList>
            <person name="Korhonen P.K."/>
            <person name="Edoardo P."/>
            <person name="Giuseppe L.R."/>
            <person name="Gasser R.B."/>
        </authorList>
    </citation>
    <scope>NUCLEOTIDE SEQUENCE [LARGE SCALE GENOMIC DNA]</scope>
    <source>
        <strain evidence="1">ISS417</strain>
    </source>
</reference>
<dbReference type="Proteomes" id="UP000055048">
    <property type="component" value="Unassembled WGS sequence"/>
</dbReference>
<comment type="caution">
    <text evidence="1">The sequence shown here is derived from an EMBL/GenBank/DDBJ whole genome shotgun (WGS) entry which is preliminary data.</text>
</comment>
<dbReference type="EMBL" id="JYDJ01000281">
    <property type="protein sequence ID" value="KRX38095.1"/>
    <property type="molecule type" value="Genomic_DNA"/>
</dbReference>
<dbReference type="AlphaFoldDB" id="A0A0V0TGC9"/>
<name>A0A0V0TGC9_9BILA</name>
<organism evidence="1 2">
    <name type="scientific">Trichinella murrelli</name>
    <dbReference type="NCBI Taxonomy" id="144512"/>
    <lineage>
        <taxon>Eukaryota</taxon>
        <taxon>Metazoa</taxon>
        <taxon>Ecdysozoa</taxon>
        <taxon>Nematoda</taxon>
        <taxon>Enoplea</taxon>
        <taxon>Dorylaimia</taxon>
        <taxon>Trichinellida</taxon>
        <taxon>Trichinellidae</taxon>
        <taxon>Trichinella</taxon>
    </lineage>
</organism>
<proteinExistence type="predicted"/>
<accession>A0A0V0TGC9</accession>
<gene>
    <name evidence="1" type="ORF">T05_11850</name>
</gene>
<protein>
    <submittedName>
        <fullName evidence="1">Uncharacterized protein</fullName>
    </submittedName>
</protein>
<keyword evidence="2" id="KW-1185">Reference proteome</keyword>
<evidence type="ECO:0000313" key="1">
    <source>
        <dbReference type="EMBL" id="KRX38095.1"/>
    </source>
</evidence>
<sequence>MSDIPNMDALPYLDRTTICQFDNKRDITASTRIRQSIKVPSPHQQPHTSYRMNMYSRKLNIRGSGGTHILQMLWAVCI</sequence>
<evidence type="ECO:0000313" key="2">
    <source>
        <dbReference type="Proteomes" id="UP000055048"/>
    </source>
</evidence>